<dbReference type="AlphaFoldDB" id="A0AAN6TZL2"/>
<reference evidence="1" key="1">
    <citation type="journal article" date="2023" name="Mol. Phylogenet. Evol.">
        <title>Genome-scale phylogeny and comparative genomics of the fungal order Sordariales.</title>
        <authorList>
            <person name="Hensen N."/>
            <person name="Bonometti L."/>
            <person name="Westerberg I."/>
            <person name="Brannstrom I.O."/>
            <person name="Guillou S."/>
            <person name="Cros-Aarteil S."/>
            <person name="Calhoun S."/>
            <person name="Haridas S."/>
            <person name="Kuo A."/>
            <person name="Mondo S."/>
            <person name="Pangilinan J."/>
            <person name="Riley R."/>
            <person name="LaButti K."/>
            <person name="Andreopoulos B."/>
            <person name="Lipzen A."/>
            <person name="Chen C."/>
            <person name="Yan M."/>
            <person name="Daum C."/>
            <person name="Ng V."/>
            <person name="Clum A."/>
            <person name="Steindorff A."/>
            <person name="Ohm R.A."/>
            <person name="Martin F."/>
            <person name="Silar P."/>
            <person name="Natvig D.O."/>
            <person name="Lalanne C."/>
            <person name="Gautier V."/>
            <person name="Ament-Velasquez S.L."/>
            <person name="Kruys A."/>
            <person name="Hutchinson M.I."/>
            <person name="Powell A.J."/>
            <person name="Barry K."/>
            <person name="Miller A.N."/>
            <person name="Grigoriev I.V."/>
            <person name="Debuchy R."/>
            <person name="Gladieux P."/>
            <person name="Hiltunen Thoren M."/>
            <person name="Johannesson H."/>
        </authorList>
    </citation>
    <scope>NUCLEOTIDE SEQUENCE</scope>
    <source>
        <strain evidence="1">CBS 731.68</strain>
    </source>
</reference>
<sequence length="206" mass="23180">MQDQRDQPCGVDFSSWFTPPSLQTRHIFQRTKRSPFWVDFSMAPNLGTLPVETLSLILGHFCLHCSKEHGYDSSNGHFSCRKSAEQQQPDQPSWYSRDYRQTLYSVLSSSASAGAVLAKLKTLDLCPSSDRWVFFLKHHAERILEAVAASRSKGSSLSTLNLHMCGRIDQIKLQGLHSVLALRLTHGRLYDEDLSVLLDSRGAAQD</sequence>
<dbReference type="Proteomes" id="UP001302602">
    <property type="component" value="Unassembled WGS sequence"/>
</dbReference>
<dbReference type="RefSeq" id="XP_062647235.1">
    <property type="nucleotide sequence ID" value="XM_062787240.1"/>
</dbReference>
<protein>
    <submittedName>
        <fullName evidence="1">Uncharacterized protein</fullName>
    </submittedName>
</protein>
<keyword evidence="2" id="KW-1185">Reference proteome</keyword>
<accession>A0AAN6TZL2</accession>
<organism evidence="1 2">
    <name type="scientific">Parathielavia appendiculata</name>
    <dbReference type="NCBI Taxonomy" id="2587402"/>
    <lineage>
        <taxon>Eukaryota</taxon>
        <taxon>Fungi</taxon>
        <taxon>Dikarya</taxon>
        <taxon>Ascomycota</taxon>
        <taxon>Pezizomycotina</taxon>
        <taxon>Sordariomycetes</taxon>
        <taxon>Sordariomycetidae</taxon>
        <taxon>Sordariales</taxon>
        <taxon>Chaetomiaceae</taxon>
        <taxon>Parathielavia</taxon>
    </lineage>
</organism>
<gene>
    <name evidence="1" type="ORF">N657DRAFT_409336</name>
</gene>
<dbReference type="EMBL" id="MU853228">
    <property type="protein sequence ID" value="KAK4123464.1"/>
    <property type="molecule type" value="Genomic_DNA"/>
</dbReference>
<evidence type="ECO:0000313" key="1">
    <source>
        <dbReference type="EMBL" id="KAK4123464.1"/>
    </source>
</evidence>
<reference evidence="1" key="2">
    <citation type="submission" date="2023-05" db="EMBL/GenBank/DDBJ databases">
        <authorList>
            <consortium name="Lawrence Berkeley National Laboratory"/>
            <person name="Steindorff A."/>
            <person name="Hensen N."/>
            <person name="Bonometti L."/>
            <person name="Westerberg I."/>
            <person name="Brannstrom I.O."/>
            <person name="Guillou S."/>
            <person name="Cros-Aarteil S."/>
            <person name="Calhoun S."/>
            <person name="Haridas S."/>
            <person name="Kuo A."/>
            <person name="Mondo S."/>
            <person name="Pangilinan J."/>
            <person name="Riley R."/>
            <person name="Labutti K."/>
            <person name="Andreopoulos B."/>
            <person name="Lipzen A."/>
            <person name="Chen C."/>
            <person name="Yanf M."/>
            <person name="Daum C."/>
            <person name="Ng V."/>
            <person name="Clum A."/>
            <person name="Ohm R."/>
            <person name="Martin F."/>
            <person name="Silar P."/>
            <person name="Natvig D."/>
            <person name="Lalanne C."/>
            <person name="Gautier V."/>
            <person name="Ament-Velasquez S.L."/>
            <person name="Kruys A."/>
            <person name="Hutchinson M.I."/>
            <person name="Powell A.J."/>
            <person name="Barry K."/>
            <person name="Miller A.N."/>
            <person name="Grigoriev I.V."/>
            <person name="Debuchy R."/>
            <person name="Gladieux P."/>
            <person name="Thoren M.H."/>
            <person name="Johannesson H."/>
        </authorList>
    </citation>
    <scope>NUCLEOTIDE SEQUENCE</scope>
    <source>
        <strain evidence="1">CBS 731.68</strain>
    </source>
</reference>
<dbReference type="GeneID" id="87824010"/>
<comment type="caution">
    <text evidence="1">The sequence shown here is derived from an EMBL/GenBank/DDBJ whole genome shotgun (WGS) entry which is preliminary data.</text>
</comment>
<name>A0AAN6TZL2_9PEZI</name>
<proteinExistence type="predicted"/>
<evidence type="ECO:0000313" key="2">
    <source>
        <dbReference type="Proteomes" id="UP001302602"/>
    </source>
</evidence>